<evidence type="ECO:0000256" key="3">
    <source>
        <dbReference type="ARBA" id="ARBA00022833"/>
    </source>
</evidence>
<dbReference type="EMBL" id="JAIWQS010000003">
    <property type="protein sequence ID" value="KAJ8770837.1"/>
    <property type="molecule type" value="Genomic_DNA"/>
</dbReference>
<evidence type="ECO:0000259" key="10">
    <source>
        <dbReference type="PROSITE" id="PS50114"/>
    </source>
</evidence>
<feature type="domain" description="GATA-type" evidence="10">
    <location>
        <begin position="182"/>
        <end position="229"/>
    </location>
</feature>
<dbReference type="GO" id="GO:0043565">
    <property type="term" value="F:sequence-specific DNA binding"/>
    <property type="evidence" value="ECO:0007669"/>
    <property type="project" value="InterPro"/>
</dbReference>
<reference evidence="11 12" key="1">
    <citation type="submission" date="2021-09" db="EMBL/GenBank/DDBJ databases">
        <title>Genomic insights and catalytic innovation underlie evolution of tropane alkaloids biosynthesis.</title>
        <authorList>
            <person name="Wang Y.-J."/>
            <person name="Tian T."/>
            <person name="Huang J.-P."/>
            <person name="Huang S.-X."/>
        </authorList>
    </citation>
    <scope>NUCLEOTIDE SEQUENCE [LARGE SCALE GENOMIC DNA]</scope>
    <source>
        <strain evidence="11">KIB-2018</strain>
        <tissue evidence="11">Leaf</tissue>
    </source>
</reference>
<dbReference type="GO" id="GO:0006355">
    <property type="term" value="P:regulation of DNA-templated transcription"/>
    <property type="evidence" value="ECO:0007669"/>
    <property type="project" value="InterPro"/>
</dbReference>
<dbReference type="CDD" id="cd00202">
    <property type="entry name" value="ZnF_GATA"/>
    <property type="match status" value="1"/>
</dbReference>
<dbReference type="PROSITE" id="PS00344">
    <property type="entry name" value="GATA_ZN_FINGER_1"/>
    <property type="match status" value="1"/>
</dbReference>
<evidence type="ECO:0000256" key="6">
    <source>
        <dbReference type="ARBA" id="ARBA00023163"/>
    </source>
</evidence>
<comment type="similarity">
    <text evidence="7">Belongs to the type IV zinc-finger family. Class B subfamily.</text>
</comment>
<keyword evidence="4" id="KW-0805">Transcription regulation</keyword>
<feature type="compositionally biased region" description="Polar residues" evidence="9">
    <location>
        <begin position="221"/>
        <end position="231"/>
    </location>
</feature>
<dbReference type="AlphaFoldDB" id="A0AAV8TVC0"/>
<dbReference type="Gene3D" id="3.30.50.10">
    <property type="entry name" value="Erythroid Transcription Factor GATA-1, subunit A"/>
    <property type="match status" value="1"/>
</dbReference>
<dbReference type="InterPro" id="IPR013088">
    <property type="entry name" value="Znf_NHR/GATA"/>
</dbReference>
<dbReference type="PANTHER" id="PTHR46813">
    <property type="entry name" value="GATA TRANSCRIPTION FACTOR 18"/>
    <property type="match status" value="1"/>
</dbReference>
<feature type="region of interest" description="Disordered" evidence="9">
    <location>
        <begin position="212"/>
        <end position="231"/>
    </location>
</feature>
<keyword evidence="2 8" id="KW-0863">Zinc-finger</keyword>
<evidence type="ECO:0000256" key="9">
    <source>
        <dbReference type="SAM" id="MobiDB-lite"/>
    </source>
</evidence>
<feature type="compositionally biased region" description="Polar residues" evidence="9">
    <location>
        <begin position="146"/>
        <end position="166"/>
    </location>
</feature>
<keyword evidence="3" id="KW-0862">Zinc</keyword>
<dbReference type="SUPFAM" id="SSF57716">
    <property type="entry name" value="Glucocorticoid receptor-like (DNA-binding domain)"/>
    <property type="match status" value="1"/>
</dbReference>
<gene>
    <name evidence="11" type="ORF">K2173_021752</name>
</gene>
<proteinExistence type="inferred from homology"/>
<keyword evidence="12" id="KW-1185">Reference proteome</keyword>
<dbReference type="PANTHER" id="PTHR46813:SF16">
    <property type="entry name" value="GATA TRANSCRIPTION FACTOR 18"/>
    <property type="match status" value="1"/>
</dbReference>
<evidence type="ECO:0000256" key="7">
    <source>
        <dbReference type="ARBA" id="ARBA00024019"/>
    </source>
</evidence>
<name>A0AAV8TVC0_9ROSI</name>
<dbReference type="SMART" id="SM00401">
    <property type="entry name" value="ZnF_GATA"/>
    <property type="match status" value="1"/>
</dbReference>
<dbReference type="Proteomes" id="UP001159364">
    <property type="component" value="Linkage Group LG03"/>
</dbReference>
<dbReference type="Pfam" id="PF00320">
    <property type="entry name" value="GATA"/>
    <property type="match status" value="1"/>
</dbReference>
<evidence type="ECO:0000256" key="1">
    <source>
        <dbReference type="ARBA" id="ARBA00022723"/>
    </source>
</evidence>
<accession>A0AAV8TVC0</accession>
<evidence type="ECO:0000256" key="2">
    <source>
        <dbReference type="ARBA" id="ARBA00022771"/>
    </source>
</evidence>
<dbReference type="GO" id="GO:0008270">
    <property type="term" value="F:zinc ion binding"/>
    <property type="evidence" value="ECO:0007669"/>
    <property type="project" value="UniProtKB-KW"/>
</dbReference>
<keyword evidence="6" id="KW-0804">Transcription</keyword>
<dbReference type="PROSITE" id="PS50114">
    <property type="entry name" value="GATA_ZN_FINGER_2"/>
    <property type="match status" value="1"/>
</dbReference>
<organism evidence="11 12">
    <name type="scientific">Erythroxylum novogranatense</name>
    <dbReference type="NCBI Taxonomy" id="1862640"/>
    <lineage>
        <taxon>Eukaryota</taxon>
        <taxon>Viridiplantae</taxon>
        <taxon>Streptophyta</taxon>
        <taxon>Embryophyta</taxon>
        <taxon>Tracheophyta</taxon>
        <taxon>Spermatophyta</taxon>
        <taxon>Magnoliopsida</taxon>
        <taxon>eudicotyledons</taxon>
        <taxon>Gunneridae</taxon>
        <taxon>Pentapetalae</taxon>
        <taxon>rosids</taxon>
        <taxon>fabids</taxon>
        <taxon>Malpighiales</taxon>
        <taxon>Erythroxylaceae</taxon>
        <taxon>Erythroxylum</taxon>
    </lineage>
</organism>
<evidence type="ECO:0000256" key="4">
    <source>
        <dbReference type="ARBA" id="ARBA00023015"/>
    </source>
</evidence>
<sequence>MDSPWLYQTSEYTGSSSRNQEDIGDSLDLTLKLGFSGEDQLGDEHVGSDPDLNLNLNLGLYNHQSFRNFYTTNLPGVSSNGDENPWPSSELTKNQPNQLINSSEVDACMNTAMRYGAPYNPHSNINGFNQPATTSPVTPVVYNDHTPLNSTTKNGVRDSGSSSSCRRNLYNDPNKRCTNCFCGARDTPMWRRGPQGPKTLCNACGIKFRKEEERKAREKTNNWNKQQSRNG</sequence>
<evidence type="ECO:0000313" key="12">
    <source>
        <dbReference type="Proteomes" id="UP001159364"/>
    </source>
</evidence>
<keyword evidence="1" id="KW-0479">Metal-binding</keyword>
<comment type="caution">
    <text evidence="11">The sequence shown here is derived from an EMBL/GenBank/DDBJ whole genome shotgun (WGS) entry which is preliminary data.</text>
</comment>
<evidence type="ECO:0000256" key="5">
    <source>
        <dbReference type="ARBA" id="ARBA00023125"/>
    </source>
</evidence>
<protein>
    <recommendedName>
        <fullName evidence="10">GATA-type domain-containing protein</fullName>
    </recommendedName>
</protein>
<keyword evidence="5" id="KW-0238">DNA-binding</keyword>
<dbReference type="InterPro" id="IPR000679">
    <property type="entry name" value="Znf_GATA"/>
</dbReference>
<evidence type="ECO:0000256" key="8">
    <source>
        <dbReference type="PROSITE-ProRule" id="PRU00094"/>
    </source>
</evidence>
<feature type="region of interest" description="Disordered" evidence="9">
    <location>
        <begin position="136"/>
        <end position="168"/>
    </location>
</feature>
<evidence type="ECO:0000313" key="11">
    <source>
        <dbReference type="EMBL" id="KAJ8770837.1"/>
    </source>
</evidence>